<feature type="transmembrane region" description="Helical" evidence="6">
    <location>
        <begin position="21"/>
        <end position="42"/>
    </location>
</feature>
<dbReference type="Pfam" id="PF06271">
    <property type="entry name" value="RDD"/>
    <property type="match status" value="1"/>
</dbReference>
<gene>
    <name evidence="8" type="ORF">EZM97_32665</name>
</gene>
<keyword evidence="4 6" id="KW-1133">Transmembrane helix</keyword>
<evidence type="ECO:0000313" key="8">
    <source>
        <dbReference type="EMBL" id="TCI07342.1"/>
    </source>
</evidence>
<evidence type="ECO:0000256" key="4">
    <source>
        <dbReference type="ARBA" id="ARBA00022989"/>
    </source>
</evidence>
<dbReference type="PANTHER" id="PTHR36115">
    <property type="entry name" value="PROLINE-RICH ANTIGEN HOMOLOG-RELATED"/>
    <property type="match status" value="1"/>
</dbReference>
<proteinExistence type="predicted"/>
<comment type="caution">
    <text evidence="8">The sequence shown here is derived from an EMBL/GenBank/DDBJ whole genome shotgun (WGS) entry which is preliminary data.</text>
</comment>
<sequence>MSTIDSEREAPVLYTTFWQRVGASLLDLVCFVPILVLYLLVWSLGRHFYVACTVLQVLVNIGFYVLLVQRYGGTPGKLMMGLRIVKTDGSPVGYREAFLRNVVPLSLSVLAGLALVMGTLSMTDAEYLSLGWQQRLTAQISLAPEWNAGVSALSHLWNLSLLVVMLANNKRRATHDFVAGTVVVKQARSQELASDDVSAQMSL</sequence>
<dbReference type="InterPro" id="IPR051791">
    <property type="entry name" value="Pra-immunoreactive"/>
</dbReference>
<keyword evidence="9" id="KW-1185">Reference proteome</keyword>
<dbReference type="AlphaFoldDB" id="A0A4R0YJD7"/>
<dbReference type="EMBL" id="SJTG01000005">
    <property type="protein sequence ID" value="TCI07342.1"/>
    <property type="molecule type" value="Genomic_DNA"/>
</dbReference>
<evidence type="ECO:0000256" key="3">
    <source>
        <dbReference type="ARBA" id="ARBA00022692"/>
    </source>
</evidence>
<feature type="transmembrane region" description="Helical" evidence="6">
    <location>
        <begin position="102"/>
        <end position="122"/>
    </location>
</feature>
<evidence type="ECO:0000256" key="6">
    <source>
        <dbReference type="SAM" id="Phobius"/>
    </source>
</evidence>
<feature type="transmembrane region" description="Helical" evidence="6">
    <location>
        <begin position="48"/>
        <end position="67"/>
    </location>
</feature>
<evidence type="ECO:0000313" key="9">
    <source>
        <dbReference type="Proteomes" id="UP000291822"/>
    </source>
</evidence>
<evidence type="ECO:0000259" key="7">
    <source>
        <dbReference type="Pfam" id="PF06271"/>
    </source>
</evidence>
<name>A0A4R0YJD7_9GAMM</name>
<keyword evidence="3 6" id="KW-0812">Transmembrane</keyword>
<feature type="transmembrane region" description="Helical" evidence="6">
    <location>
        <begin position="146"/>
        <end position="167"/>
    </location>
</feature>
<feature type="domain" description="RDD" evidence="7">
    <location>
        <begin position="14"/>
        <end position="180"/>
    </location>
</feature>
<organism evidence="8 9">
    <name type="scientific">Dyella soli</name>
    <dbReference type="NCBI Taxonomy" id="522319"/>
    <lineage>
        <taxon>Bacteria</taxon>
        <taxon>Pseudomonadati</taxon>
        <taxon>Pseudomonadota</taxon>
        <taxon>Gammaproteobacteria</taxon>
        <taxon>Lysobacterales</taxon>
        <taxon>Rhodanobacteraceae</taxon>
        <taxon>Dyella</taxon>
    </lineage>
</organism>
<evidence type="ECO:0000256" key="2">
    <source>
        <dbReference type="ARBA" id="ARBA00022475"/>
    </source>
</evidence>
<keyword evidence="2" id="KW-1003">Cell membrane</keyword>
<dbReference type="PANTHER" id="PTHR36115:SF4">
    <property type="entry name" value="MEMBRANE PROTEIN"/>
    <property type="match status" value="1"/>
</dbReference>
<dbReference type="Proteomes" id="UP000291822">
    <property type="component" value="Unassembled WGS sequence"/>
</dbReference>
<evidence type="ECO:0000256" key="1">
    <source>
        <dbReference type="ARBA" id="ARBA00004651"/>
    </source>
</evidence>
<evidence type="ECO:0000256" key="5">
    <source>
        <dbReference type="ARBA" id="ARBA00023136"/>
    </source>
</evidence>
<protein>
    <submittedName>
        <fullName evidence="8">RDD family protein</fullName>
    </submittedName>
</protein>
<dbReference type="GO" id="GO:0005886">
    <property type="term" value="C:plasma membrane"/>
    <property type="evidence" value="ECO:0007669"/>
    <property type="project" value="UniProtKB-SubCell"/>
</dbReference>
<accession>A0A4R0YJD7</accession>
<comment type="subcellular location">
    <subcellularLocation>
        <location evidence="1">Cell membrane</location>
        <topology evidence="1">Multi-pass membrane protein</topology>
    </subcellularLocation>
</comment>
<reference evidence="8 9" key="1">
    <citation type="submission" date="2019-02" db="EMBL/GenBank/DDBJ databases">
        <title>Dyella amyloliquefaciens sp. nov., isolated from forest soil.</title>
        <authorList>
            <person name="Gao Z.-H."/>
            <person name="Qiu L.-H."/>
        </authorList>
    </citation>
    <scope>NUCLEOTIDE SEQUENCE [LARGE SCALE GENOMIC DNA]</scope>
    <source>
        <strain evidence="8 9">KACC 12747</strain>
    </source>
</reference>
<dbReference type="InterPro" id="IPR010432">
    <property type="entry name" value="RDD"/>
</dbReference>
<keyword evidence="5 6" id="KW-0472">Membrane</keyword>